<proteinExistence type="predicted"/>
<dbReference type="FunFam" id="2.10.60.10:FF:000037">
    <property type="entry name" value="Si:ch73-28h20.1"/>
    <property type="match status" value="1"/>
</dbReference>
<evidence type="ECO:0000313" key="5">
    <source>
        <dbReference type="Ensembl" id="ENSEEEP00000028074.2"/>
    </source>
</evidence>
<dbReference type="PROSITE" id="PS51257">
    <property type="entry name" value="PROKAR_LIPOPROTEIN"/>
    <property type="match status" value="1"/>
</dbReference>
<dbReference type="CDD" id="cd23553">
    <property type="entry name" value="TFP_LU_ECD_Ly6PGE"/>
    <property type="match status" value="1"/>
</dbReference>
<evidence type="ECO:0000313" key="6">
    <source>
        <dbReference type="Proteomes" id="UP000314983"/>
    </source>
</evidence>
<name>A0A4W4FSY3_ELEEL</name>
<reference evidence="5" key="5">
    <citation type="submission" date="2025-09" db="UniProtKB">
        <authorList>
            <consortium name="Ensembl"/>
        </authorList>
    </citation>
    <scope>IDENTIFICATION</scope>
</reference>
<feature type="chain" id="PRO_5044297669" description="Snake toxin/toxin-like domain-containing protein" evidence="3">
    <location>
        <begin position="21"/>
        <end position="134"/>
    </location>
</feature>
<reference evidence="6" key="1">
    <citation type="journal article" date="2014" name="Science">
        <title>Nonhuman genetics. Genomic basis for the convergent evolution of electric organs.</title>
        <authorList>
            <person name="Gallant J.R."/>
            <person name="Traeger L.L."/>
            <person name="Volkening J.D."/>
            <person name="Moffett H."/>
            <person name="Chen P.H."/>
            <person name="Novina C.D."/>
            <person name="Phillips G.N.Jr."/>
            <person name="Anand R."/>
            <person name="Wells G.B."/>
            <person name="Pinch M."/>
            <person name="Guth R."/>
            <person name="Unguez G.A."/>
            <person name="Albert J.S."/>
            <person name="Zakon H.H."/>
            <person name="Samanta M.P."/>
            <person name="Sussman M.R."/>
        </authorList>
    </citation>
    <scope>NUCLEOTIDE SEQUENCE [LARGE SCALE GENOMIC DNA]</scope>
</reference>
<dbReference type="GeneTree" id="ENSGT00390000010398"/>
<evidence type="ECO:0000256" key="3">
    <source>
        <dbReference type="SAM" id="SignalP"/>
    </source>
</evidence>
<dbReference type="Pfam" id="PF00087">
    <property type="entry name" value="Toxin_TOLIP"/>
    <property type="match status" value="1"/>
</dbReference>
<evidence type="ECO:0000256" key="1">
    <source>
        <dbReference type="ARBA" id="ARBA00022729"/>
    </source>
</evidence>
<reference evidence="6" key="2">
    <citation type="journal article" date="2017" name="Sci. Adv.">
        <title>A tail of two voltages: Proteomic comparison of the three electric organs of the electric eel.</title>
        <authorList>
            <person name="Traeger L.L."/>
            <person name="Sabat G."/>
            <person name="Barrett-Wilt G.A."/>
            <person name="Wells G.B."/>
            <person name="Sussman M.R."/>
        </authorList>
    </citation>
    <scope>NUCLEOTIDE SEQUENCE [LARGE SCALE GENOMIC DNA]</scope>
</reference>
<dbReference type="SUPFAM" id="SSF57302">
    <property type="entry name" value="Snake toxin-like"/>
    <property type="match status" value="1"/>
</dbReference>
<dbReference type="PANTHER" id="PTHR10036:SF14">
    <property type="entry name" value="LYMPHOCYTE ANTIGEN 6D-LIKE ISOFORM X1"/>
    <property type="match status" value="1"/>
</dbReference>
<reference evidence="5" key="4">
    <citation type="submission" date="2025-08" db="UniProtKB">
        <authorList>
            <consortium name="Ensembl"/>
        </authorList>
    </citation>
    <scope>IDENTIFICATION</scope>
</reference>
<reference evidence="5" key="3">
    <citation type="submission" date="2020-05" db="EMBL/GenBank/DDBJ databases">
        <title>Electrophorus electricus (electric eel) genome, fEleEle1, primary haplotype.</title>
        <authorList>
            <person name="Myers G."/>
            <person name="Meyer A."/>
            <person name="Fedrigo O."/>
            <person name="Formenti G."/>
            <person name="Rhie A."/>
            <person name="Tracey A."/>
            <person name="Sims Y."/>
            <person name="Jarvis E.D."/>
        </authorList>
    </citation>
    <scope>NUCLEOTIDE SEQUENCE [LARGE SCALE GENOMIC DNA]</scope>
</reference>
<gene>
    <name evidence="5" type="primary">si:ch211-113d22.2</name>
</gene>
<evidence type="ECO:0000259" key="4">
    <source>
        <dbReference type="Pfam" id="PF00087"/>
    </source>
</evidence>
<dbReference type="Proteomes" id="UP000314983">
    <property type="component" value="Chromosome 17"/>
</dbReference>
<protein>
    <recommendedName>
        <fullName evidence="4">Snake toxin/toxin-like domain-containing protein</fullName>
    </recommendedName>
</protein>
<dbReference type="RefSeq" id="XP_035391499.1">
    <property type="nucleotide sequence ID" value="XM_035535606.1"/>
</dbReference>
<keyword evidence="6" id="KW-1185">Reference proteome</keyword>
<dbReference type="PANTHER" id="PTHR10036">
    <property type="entry name" value="CD59 GLYCOPROTEIN"/>
    <property type="match status" value="1"/>
</dbReference>
<organism evidence="5 6">
    <name type="scientific">Electrophorus electricus</name>
    <name type="common">Electric eel</name>
    <name type="synonym">Gymnotus electricus</name>
    <dbReference type="NCBI Taxonomy" id="8005"/>
    <lineage>
        <taxon>Eukaryota</taxon>
        <taxon>Metazoa</taxon>
        <taxon>Chordata</taxon>
        <taxon>Craniata</taxon>
        <taxon>Vertebrata</taxon>
        <taxon>Euteleostomi</taxon>
        <taxon>Actinopterygii</taxon>
        <taxon>Neopterygii</taxon>
        <taxon>Teleostei</taxon>
        <taxon>Ostariophysi</taxon>
        <taxon>Gymnotiformes</taxon>
        <taxon>Gymnotoidei</taxon>
        <taxon>Gymnotidae</taxon>
        <taxon>Electrophorus</taxon>
    </lineage>
</organism>
<accession>A0A4W4FSY3</accession>
<dbReference type="Gene3D" id="2.10.60.10">
    <property type="entry name" value="CD59"/>
    <property type="match status" value="1"/>
</dbReference>
<dbReference type="InterPro" id="IPR035076">
    <property type="entry name" value="Toxin/TOLIP"/>
</dbReference>
<feature type="domain" description="Snake toxin/toxin-like" evidence="4">
    <location>
        <begin position="29"/>
        <end position="97"/>
    </location>
</feature>
<dbReference type="Ensembl" id="ENSEEET00000028398.2">
    <property type="protein sequence ID" value="ENSEEEP00000028074.2"/>
    <property type="gene ID" value="ENSEEEG00000013512.2"/>
</dbReference>
<dbReference type="OMA" id="NEDDCNR"/>
<dbReference type="GeneID" id="118242828"/>
<feature type="signal peptide" evidence="3">
    <location>
        <begin position="1"/>
        <end position="20"/>
    </location>
</feature>
<sequence length="134" mass="14250">MRTPLALLLLLIAVTTTVLSCLECKGEALKCHMCVATNEEECNQQGSTICPAHADACSTITGPNSVMKSCSYASFCEKAHMSHGDMKLECCFTDDCNGPRRAHSHGERNAATRLGLGPTGLLAVLLLRAAARVL</sequence>
<evidence type="ECO:0000256" key="2">
    <source>
        <dbReference type="ARBA" id="ARBA00023157"/>
    </source>
</evidence>
<dbReference type="AlphaFoldDB" id="A0A4W4FSY3"/>
<keyword evidence="2" id="KW-1015">Disulfide bond</keyword>
<dbReference type="InterPro" id="IPR045860">
    <property type="entry name" value="Snake_toxin-like_sf"/>
</dbReference>
<keyword evidence="1 3" id="KW-0732">Signal</keyword>